<protein>
    <recommendedName>
        <fullName evidence="2">SIS domain-containing protein</fullName>
    </recommendedName>
</protein>
<name>A0A2V1HUN4_9MICO</name>
<gene>
    <name evidence="3" type="ORF">DDQ50_01625</name>
</gene>
<feature type="compositionally biased region" description="Basic and acidic residues" evidence="1">
    <location>
        <begin position="325"/>
        <end position="334"/>
    </location>
</feature>
<dbReference type="GO" id="GO:0097367">
    <property type="term" value="F:carbohydrate derivative binding"/>
    <property type="evidence" value="ECO:0007669"/>
    <property type="project" value="InterPro"/>
</dbReference>
<dbReference type="OrthoDB" id="9762536at2"/>
<feature type="domain" description="SIS" evidence="2">
    <location>
        <begin position="144"/>
        <end position="287"/>
    </location>
</feature>
<dbReference type="Gene3D" id="3.40.50.10490">
    <property type="entry name" value="Glucose-6-phosphate isomerase like protein, domain 1"/>
    <property type="match status" value="1"/>
</dbReference>
<dbReference type="PANTHER" id="PTHR42745">
    <property type="match status" value="1"/>
</dbReference>
<dbReference type="PROSITE" id="PS51464">
    <property type="entry name" value="SIS"/>
    <property type="match status" value="1"/>
</dbReference>
<evidence type="ECO:0000256" key="1">
    <source>
        <dbReference type="SAM" id="MobiDB-lite"/>
    </source>
</evidence>
<evidence type="ECO:0000313" key="3">
    <source>
        <dbReference type="EMBL" id="PVZ96293.1"/>
    </source>
</evidence>
<reference evidence="3 4" key="1">
    <citation type="submission" date="2018-05" db="EMBL/GenBank/DDBJ databases">
        <title>Amnibacterium sp. M8JJ-5, whole genome shotgun sequence.</title>
        <authorList>
            <person name="Tuo L."/>
        </authorList>
    </citation>
    <scope>NUCLEOTIDE SEQUENCE [LARGE SCALE GENOMIC DNA]</scope>
    <source>
        <strain evidence="3 4">M8JJ-5</strain>
    </source>
</reference>
<dbReference type="InterPro" id="IPR050986">
    <property type="entry name" value="GutQ/KpsF_isomerases"/>
</dbReference>
<comment type="caution">
    <text evidence="3">The sequence shown here is derived from an EMBL/GenBank/DDBJ whole genome shotgun (WGS) entry which is preliminary data.</text>
</comment>
<dbReference type="AlphaFoldDB" id="A0A2V1HUN4"/>
<dbReference type="GO" id="GO:1901135">
    <property type="term" value="P:carbohydrate derivative metabolic process"/>
    <property type="evidence" value="ECO:0007669"/>
    <property type="project" value="InterPro"/>
</dbReference>
<dbReference type="PANTHER" id="PTHR42745:SF1">
    <property type="entry name" value="ARABINOSE 5-PHOSPHATE ISOMERASE KDSD"/>
    <property type="match status" value="1"/>
</dbReference>
<organism evidence="3 4">
    <name type="scientific">Amnibacterium flavum</name>
    <dbReference type="NCBI Taxonomy" id="2173173"/>
    <lineage>
        <taxon>Bacteria</taxon>
        <taxon>Bacillati</taxon>
        <taxon>Actinomycetota</taxon>
        <taxon>Actinomycetes</taxon>
        <taxon>Micrococcales</taxon>
        <taxon>Microbacteriaceae</taxon>
        <taxon>Amnibacterium</taxon>
    </lineage>
</organism>
<feature type="region of interest" description="Disordered" evidence="1">
    <location>
        <begin position="307"/>
        <end position="334"/>
    </location>
</feature>
<dbReference type="SUPFAM" id="SSF53697">
    <property type="entry name" value="SIS domain"/>
    <property type="match status" value="1"/>
</dbReference>
<evidence type="ECO:0000259" key="2">
    <source>
        <dbReference type="PROSITE" id="PS51464"/>
    </source>
</evidence>
<dbReference type="Pfam" id="PF01380">
    <property type="entry name" value="SIS"/>
    <property type="match status" value="1"/>
</dbReference>
<accession>A0A2V1HUN4</accession>
<dbReference type="EMBL" id="QEOP01000001">
    <property type="protein sequence ID" value="PVZ96293.1"/>
    <property type="molecule type" value="Genomic_DNA"/>
</dbReference>
<keyword evidence="4" id="KW-1185">Reference proteome</keyword>
<dbReference type="InterPro" id="IPR046348">
    <property type="entry name" value="SIS_dom_sf"/>
</dbReference>
<dbReference type="InterPro" id="IPR001347">
    <property type="entry name" value="SIS_dom"/>
</dbReference>
<sequence>MGQAAVVDLDGDDTLVPSTCEQPRDLEPGDAEHIGDLDARQIIDVVGPRDGGEERAPFGAAGFRSAHSSRVSGPRFHCVLHVIDGPALRVYAQTYTHDAHVSVPERTEVTVEDDILKVARERLALEATAITDLLPQLDASFVDAVSLILSSSGKVFIGGSGTSGTVARRMAHIFSVTGTPAVSFSPMDSLHGASGAITADDVVLMISKGGASDEVLQAARIARSRGARVIALSGSHATPLAREADHSVAVSVDSATELGGVIATGITIAQAAWGDALAEVLMRTRGYTWKEFMSTHPAGAVGKIEDLPEDLPPLERPRAWVAPRGGEEPVPCEK</sequence>
<proteinExistence type="predicted"/>
<evidence type="ECO:0000313" key="4">
    <source>
        <dbReference type="Proteomes" id="UP000244893"/>
    </source>
</evidence>
<dbReference type="Proteomes" id="UP000244893">
    <property type="component" value="Unassembled WGS sequence"/>
</dbReference>